<dbReference type="EMBL" id="MCFJ01000005">
    <property type="protein sequence ID" value="ORY66607.1"/>
    <property type="molecule type" value="Genomic_DNA"/>
</dbReference>
<dbReference type="AlphaFoldDB" id="A0A1Y2E592"/>
<protein>
    <submittedName>
        <fullName evidence="1">Uncharacterized protein</fullName>
    </submittedName>
</protein>
<evidence type="ECO:0000313" key="1">
    <source>
        <dbReference type="EMBL" id="ORY66607.1"/>
    </source>
</evidence>
<gene>
    <name evidence="1" type="ORF">BCR38DRAFT_183835</name>
</gene>
<reference evidence="1 2" key="1">
    <citation type="submission" date="2016-07" db="EMBL/GenBank/DDBJ databases">
        <title>Pervasive Adenine N6-methylation of Active Genes in Fungi.</title>
        <authorList>
            <consortium name="DOE Joint Genome Institute"/>
            <person name="Mondo S.J."/>
            <person name="Dannebaum R.O."/>
            <person name="Kuo R.C."/>
            <person name="Labutti K."/>
            <person name="Haridas S."/>
            <person name="Kuo A."/>
            <person name="Salamov A."/>
            <person name="Ahrendt S.R."/>
            <person name="Lipzen A."/>
            <person name="Sullivan W."/>
            <person name="Andreopoulos W.B."/>
            <person name="Clum A."/>
            <person name="Lindquist E."/>
            <person name="Daum C."/>
            <person name="Ramamoorthy G.K."/>
            <person name="Gryganskyi A."/>
            <person name="Culley D."/>
            <person name="Magnuson J.K."/>
            <person name="James T.Y."/>
            <person name="O'Malley M.A."/>
            <person name="Stajich J.E."/>
            <person name="Spatafora J.W."/>
            <person name="Visel A."/>
            <person name="Grigoriev I.V."/>
        </authorList>
    </citation>
    <scope>NUCLEOTIDE SEQUENCE [LARGE SCALE GENOMIC DNA]</scope>
    <source>
        <strain evidence="1 2">CBS 129021</strain>
    </source>
</reference>
<accession>A0A1Y2E592</accession>
<sequence length="198" mass="21594">MEPPCCSRPLRMGTCHCCLSDQVASLCCNATWTLGSRIPKSSRSKRWTTRGAADCTTAAPVAPREPQTIVLTPKSFPILHHNPKGILRSGLIGRPVSRHTLRRRLQDHVVMNAYQCTSWNAASVSMAIGETPHQMAPSCITSQSPSVIITLANPLHHSDSVADLKSERRILTTLAHNQLDFLPCKEPGCKQAGHGLET</sequence>
<dbReference type="Proteomes" id="UP000193689">
    <property type="component" value="Unassembled WGS sequence"/>
</dbReference>
<name>A0A1Y2E592_9PEZI</name>
<dbReference type="InParanoid" id="A0A1Y2E592"/>
<dbReference type="GeneID" id="63770170"/>
<dbReference type="RefSeq" id="XP_040717571.1">
    <property type="nucleotide sequence ID" value="XM_040853958.1"/>
</dbReference>
<proteinExistence type="predicted"/>
<organism evidence="1 2">
    <name type="scientific">Pseudomassariella vexata</name>
    <dbReference type="NCBI Taxonomy" id="1141098"/>
    <lineage>
        <taxon>Eukaryota</taxon>
        <taxon>Fungi</taxon>
        <taxon>Dikarya</taxon>
        <taxon>Ascomycota</taxon>
        <taxon>Pezizomycotina</taxon>
        <taxon>Sordariomycetes</taxon>
        <taxon>Xylariomycetidae</taxon>
        <taxon>Amphisphaeriales</taxon>
        <taxon>Pseudomassariaceae</taxon>
        <taxon>Pseudomassariella</taxon>
    </lineage>
</organism>
<evidence type="ECO:0000313" key="2">
    <source>
        <dbReference type="Proteomes" id="UP000193689"/>
    </source>
</evidence>
<comment type="caution">
    <text evidence="1">The sequence shown here is derived from an EMBL/GenBank/DDBJ whole genome shotgun (WGS) entry which is preliminary data.</text>
</comment>
<keyword evidence="2" id="KW-1185">Reference proteome</keyword>